<evidence type="ECO:0000313" key="8">
    <source>
        <dbReference type="Proteomes" id="UP000332933"/>
    </source>
</evidence>
<evidence type="ECO:0000256" key="3">
    <source>
        <dbReference type="ARBA" id="ARBA00023180"/>
    </source>
</evidence>
<proteinExistence type="predicted"/>
<dbReference type="EMBL" id="VJMH01006904">
    <property type="protein sequence ID" value="KAF0687524.1"/>
    <property type="molecule type" value="Genomic_DNA"/>
</dbReference>
<gene>
    <name evidence="7" type="primary">Aste57867_20737</name>
    <name evidence="6" type="ORF">As57867_020669</name>
    <name evidence="7" type="ORF">ASTE57867_20737</name>
</gene>
<dbReference type="InterPro" id="IPR000800">
    <property type="entry name" value="Notch_dom"/>
</dbReference>
<name>A0A485LGA7_9STRA</name>
<protein>
    <submittedName>
        <fullName evidence="7">Aste57867_20737 protein</fullName>
    </submittedName>
</protein>
<keyword evidence="4" id="KW-0812">Transmembrane</keyword>
<organism evidence="7 8">
    <name type="scientific">Aphanomyces stellatus</name>
    <dbReference type="NCBI Taxonomy" id="120398"/>
    <lineage>
        <taxon>Eukaryota</taxon>
        <taxon>Sar</taxon>
        <taxon>Stramenopiles</taxon>
        <taxon>Oomycota</taxon>
        <taxon>Saprolegniomycetes</taxon>
        <taxon>Saprolegniales</taxon>
        <taxon>Verrucalvaceae</taxon>
        <taxon>Aphanomyces</taxon>
    </lineage>
</organism>
<dbReference type="OrthoDB" id="76036at2759"/>
<evidence type="ECO:0000313" key="7">
    <source>
        <dbReference type="EMBL" id="VFT97417.1"/>
    </source>
</evidence>
<dbReference type="Pfam" id="PF13855">
    <property type="entry name" value="LRR_8"/>
    <property type="match status" value="1"/>
</dbReference>
<dbReference type="SUPFAM" id="SSF52058">
    <property type="entry name" value="L domain-like"/>
    <property type="match status" value="1"/>
</dbReference>
<dbReference type="Gene3D" id="3.30.300.320">
    <property type="match status" value="1"/>
</dbReference>
<feature type="transmembrane region" description="Helical" evidence="4">
    <location>
        <begin position="146"/>
        <end position="168"/>
    </location>
</feature>
<keyword evidence="8" id="KW-1185">Reference proteome</keyword>
<dbReference type="InterPro" id="IPR032675">
    <property type="entry name" value="LRR_dom_sf"/>
</dbReference>
<feature type="transmembrane region" description="Helical" evidence="4">
    <location>
        <begin position="180"/>
        <end position="205"/>
    </location>
</feature>
<reference evidence="6" key="2">
    <citation type="submission" date="2019-06" db="EMBL/GenBank/DDBJ databases">
        <title>Genomics analysis of Aphanomyces spp. identifies a new class of oomycete effector associated with host adaptation.</title>
        <authorList>
            <person name="Gaulin E."/>
        </authorList>
    </citation>
    <scope>NUCLEOTIDE SEQUENCE</scope>
    <source>
        <strain evidence="6">CBS 578.67</strain>
    </source>
</reference>
<evidence type="ECO:0000259" key="5">
    <source>
        <dbReference type="Pfam" id="PF00066"/>
    </source>
</evidence>
<dbReference type="EMBL" id="CAADRA010006930">
    <property type="protein sequence ID" value="VFT97417.1"/>
    <property type="molecule type" value="Genomic_DNA"/>
</dbReference>
<keyword evidence="4" id="KW-0472">Membrane</keyword>
<keyword evidence="2" id="KW-1015">Disulfide bond</keyword>
<dbReference type="AlphaFoldDB" id="A0A485LGA7"/>
<keyword evidence="4" id="KW-1133">Transmembrane helix</keyword>
<feature type="transmembrane region" description="Helical" evidence="4">
    <location>
        <begin position="56"/>
        <end position="77"/>
    </location>
</feature>
<dbReference type="Proteomes" id="UP000332933">
    <property type="component" value="Unassembled WGS sequence"/>
</dbReference>
<reference evidence="7 8" key="1">
    <citation type="submission" date="2019-03" db="EMBL/GenBank/DDBJ databases">
        <authorList>
            <person name="Gaulin E."/>
            <person name="Dumas B."/>
        </authorList>
    </citation>
    <scope>NUCLEOTIDE SEQUENCE [LARGE SCALE GENOMIC DNA]</scope>
    <source>
        <strain evidence="7">CBS 568.67</strain>
    </source>
</reference>
<feature type="domain" description="LNR" evidence="5">
    <location>
        <begin position="580"/>
        <end position="611"/>
    </location>
</feature>
<feature type="transmembrane region" description="Helical" evidence="4">
    <location>
        <begin position="21"/>
        <end position="44"/>
    </location>
</feature>
<evidence type="ECO:0000256" key="2">
    <source>
        <dbReference type="ARBA" id="ARBA00023157"/>
    </source>
</evidence>
<dbReference type="Gene3D" id="3.80.10.10">
    <property type="entry name" value="Ribonuclease Inhibitor"/>
    <property type="match status" value="1"/>
</dbReference>
<evidence type="ECO:0000256" key="4">
    <source>
        <dbReference type="SAM" id="Phobius"/>
    </source>
</evidence>
<dbReference type="Pfam" id="PF00066">
    <property type="entry name" value="Notch"/>
    <property type="match status" value="1"/>
</dbReference>
<accession>A0A485LGA7</accession>
<evidence type="ECO:0000313" key="6">
    <source>
        <dbReference type="EMBL" id="KAF0687524.1"/>
    </source>
</evidence>
<evidence type="ECO:0000256" key="1">
    <source>
        <dbReference type="ARBA" id="ARBA00022737"/>
    </source>
</evidence>
<keyword evidence="1" id="KW-0677">Repeat</keyword>
<sequence length="618" mass="67637">MPAKVVAPASAQATLRPPWCALLAIRVFHIFIALYLLIWVALYLGLPASSIRSGNIYAPTVSGAIMASFVVLHLYGLCQCSGQSNKSVEIAVAPLASTGQMETRLAYATHVVSTYQDIIVVVFNLFEIACQSLRVLLLADNITQPFYLVTYTSLIVLYAMLSPLFLFVRNTSTKDKLVNALDFVFTFSLSVGLPFLSVGVEWLVFAVKKDPTYTQDNGWYTRILALGRLLVISSPLDLVCQASMQLGTYISLKRLEHSFRRRHLPRVTASSTRHTLGYIRSHQAIRMALTANVVLNLGWACFLAGLLVRAVAFRTPCPPQCALAASPIFDLGCNCLYVELNCATLQTQDVPPLIDTSVVGSRVLFLQIARCDLPQGLNTSTLAPHTQLYKLAILFSNMTHWDAALPPSIGILFVRFSLLQTLPGVITANVPPYLFVIYLDSSPIGTIDATAFARWSRLERLFLTNVSLSSFPDAIMTLPLIDDVNLRDNNLTNVPMTWQAQTTTRASFRSTRFNGNHNLQVGPWAMARTGVILDLSSTAIASVDASVDVVAAIAKGQIVLDETPFCKSSDRSGTCKAMLCAAGCYAYMQGDHYCDPVCFNQACAFDGGDCDTMGFIRD</sequence>
<keyword evidence="3" id="KW-0325">Glycoprotein</keyword>
<feature type="transmembrane region" description="Helical" evidence="4">
    <location>
        <begin position="289"/>
        <end position="312"/>
    </location>
</feature>
<dbReference type="InterPro" id="IPR001611">
    <property type="entry name" value="Leu-rich_rpt"/>
</dbReference>